<dbReference type="RefSeq" id="WP_238179335.1">
    <property type="nucleotide sequence ID" value="NZ_BPQI01000127.1"/>
</dbReference>
<keyword evidence="3" id="KW-0732">Signal</keyword>
<dbReference type="Pfam" id="PF09084">
    <property type="entry name" value="NMT1"/>
    <property type="match status" value="1"/>
</dbReference>
<dbReference type="Proteomes" id="UP001055303">
    <property type="component" value="Unassembled WGS sequence"/>
</dbReference>
<comment type="subcellular location">
    <subcellularLocation>
        <location evidence="1">Periplasm</location>
    </subcellularLocation>
</comment>
<dbReference type="EMBL" id="CABFVH010000001">
    <property type="protein sequence ID" value="VUF10408.1"/>
    <property type="molecule type" value="Genomic_DNA"/>
</dbReference>
<feature type="domain" description="SsuA/THI5-like" evidence="4">
    <location>
        <begin position="68"/>
        <end position="278"/>
    </location>
</feature>
<reference evidence="5" key="2">
    <citation type="journal article" date="2021" name="Front. Microbiol.">
        <title>Comprehensive Comparative Genomics and Phenotyping of Methylobacterium Species.</title>
        <authorList>
            <person name="Alessa O."/>
            <person name="Ogura Y."/>
            <person name="Fujitani Y."/>
            <person name="Takami H."/>
            <person name="Hayashi T."/>
            <person name="Sahin N."/>
            <person name="Tani A."/>
        </authorList>
    </citation>
    <scope>NUCLEOTIDE SEQUENCE</scope>
    <source>
        <strain evidence="5">DSM 22415</strain>
    </source>
</reference>
<evidence type="ECO:0000256" key="1">
    <source>
        <dbReference type="ARBA" id="ARBA00004418"/>
    </source>
</evidence>
<dbReference type="Gene3D" id="3.40.190.10">
    <property type="entry name" value="Periplasmic binding protein-like II"/>
    <property type="match status" value="2"/>
</dbReference>
<sequence length="381" mass="40309">MTKMPFAKLPCAKTPFGRAAPGRRPARRLARLLLAGTLALAPLPLAAQGAGGAQKIGVSYQPSLYWALPYYVASQKGWWKEVGLDPSFAVFPAGAPQVAAAQAGSWDVGGTGSVPAILGAARFGLLTVGLTNDESKTNVLMVRGDRYDAILKDPKQLAGQKLLVTTNSTADYAARNCLKKWGLSARDLRFVNLGQAQIISAVIADAGEVVGVWAPNTYTLEEKAKARVLCSGADAGAVVPGALVARADYAKAHPEEVAKALAVYLRAWGWAKANPAEARAMAKRFYAEGGVEASDAAIEQEFSLRPTFTLDQQLKAMARTGGPSEVDGWFSRIGGFMAEVGTIPQAPDPKGYIDDAFLKRVADDPKLKAFATEFDAGAAQR</sequence>
<name>A0A564FRG8_9HYPH</name>
<evidence type="ECO:0000259" key="4">
    <source>
        <dbReference type="Pfam" id="PF09084"/>
    </source>
</evidence>
<evidence type="ECO:0000313" key="8">
    <source>
        <dbReference type="Proteomes" id="UP001055303"/>
    </source>
</evidence>
<reference evidence="6 7" key="1">
    <citation type="submission" date="2019-06" db="EMBL/GenBank/DDBJ databases">
        <authorList>
            <person name="Rodrigo-Torres L."/>
            <person name="Arahal R. D."/>
            <person name="Lucena T."/>
        </authorList>
    </citation>
    <scope>NUCLEOTIDE SEQUENCE [LARGE SCALE GENOMIC DNA]</scope>
    <source>
        <strain evidence="6 7">SW08-7</strain>
    </source>
</reference>
<dbReference type="InterPro" id="IPR015168">
    <property type="entry name" value="SsuA/THI5"/>
</dbReference>
<evidence type="ECO:0000313" key="5">
    <source>
        <dbReference type="EMBL" id="GJD57950.1"/>
    </source>
</evidence>
<dbReference type="AlphaFoldDB" id="A0A564FRG8"/>
<dbReference type="EMBL" id="BPQI01000127">
    <property type="protein sequence ID" value="GJD57950.1"/>
    <property type="molecule type" value="Genomic_DNA"/>
</dbReference>
<evidence type="ECO:0000256" key="2">
    <source>
        <dbReference type="ARBA" id="ARBA00010742"/>
    </source>
</evidence>
<dbReference type="PANTHER" id="PTHR30024:SF47">
    <property type="entry name" value="TAURINE-BINDING PERIPLASMIC PROTEIN"/>
    <property type="match status" value="1"/>
</dbReference>
<proteinExistence type="inferred from homology"/>
<dbReference type="GO" id="GO:0042597">
    <property type="term" value="C:periplasmic space"/>
    <property type="evidence" value="ECO:0007669"/>
    <property type="project" value="UniProtKB-SubCell"/>
</dbReference>
<protein>
    <submittedName>
        <fullName evidence="6">Aliphatic sulfonates-binding protein</fullName>
    </submittedName>
</protein>
<dbReference type="Proteomes" id="UP000401717">
    <property type="component" value="Unassembled WGS sequence"/>
</dbReference>
<reference evidence="5" key="3">
    <citation type="submission" date="2021-08" db="EMBL/GenBank/DDBJ databases">
        <authorList>
            <person name="Tani A."/>
            <person name="Ola A."/>
            <person name="Ogura Y."/>
            <person name="Katsura K."/>
            <person name="Hayashi T."/>
        </authorList>
    </citation>
    <scope>NUCLEOTIDE SEQUENCE</scope>
    <source>
        <strain evidence="5">DSM 22415</strain>
    </source>
</reference>
<gene>
    <name evidence="6" type="primary">ssuA_1</name>
    <name evidence="5" type="ORF">IFDJLNFL_3863</name>
    <name evidence="6" type="ORF">MTDSW087_00072</name>
</gene>
<accession>A0A564FRG8</accession>
<evidence type="ECO:0000313" key="6">
    <source>
        <dbReference type="EMBL" id="VUF10408.1"/>
    </source>
</evidence>
<evidence type="ECO:0000313" key="7">
    <source>
        <dbReference type="Proteomes" id="UP000401717"/>
    </source>
</evidence>
<dbReference type="PANTHER" id="PTHR30024">
    <property type="entry name" value="ALIPHATIC SULFONATES-BINDING PROTEIN-RELATED"/>
    <property type="match status" value="1"/>
</dbReference>
<dbReference type="SUPFAM" id="SSF53850">
    <property type="entry name" value="Periplasmic binding protein-like II"/>
    <property type="match status" value="1"/>
</dbReference>
<organism evidence="6 7">
    <name type="scientific">Methylobacterium dankookense</name>
    <dbReference type="NCBI Taxonomy" id="560405"/>
    <lineage>
        <taxon>Bacteria</taxon>
        <taxon>Pseudomonadati</taxon>
        <taxon>Pseudomonadota</taxon>
        <taxon>Alphaproteobacteria</taxon>
        <taxon>Hyphomicrobiales</taxon>
        <taxon>Methylobacteriaceae</taxon>
        <taxon>Methylobacterium</taxon>
    </lineage>
</organism>
<keyword evidence="8" id="KW-1185">Reference proteome</keyword>
<evidence type="ECO:0000256" key="3">
    <source>
        <dbReference type="ARBA" id="ARBA00022729"/>
    </source>
</evidence>
<dbReference type="GO" id="GO:0042918">
    <property type="term" value="P:alkanesulfonate transmembrane transport"/>
    <property type="evidence" value="ECO:0007669"/>
    <property type="project" value="TreeGrafter"/>
</dbReference>
<comment type="similarity">
    <text evidence="2">Belongs to the bacterial solute-binding protein SsuA/TauA family.</text>
</comment>